<dbReference type="CTD" id="20233762"/>
<dbReference type="Gene3D" id="3.40.50.720">
    <property type="entry name" value="NAD(P)-binding Rossmann-like Domain"/>
    <property type="match status" value="1"/>
</dbReference>
<dbReference type="OMA" id="QGQMKEK"/>
<sequence>MAASSGLVLVTGASGFIASHIVKLLQSQGHKVRGTVRSLANEDKVKPLYSLCSDAKHKLELVEANLNSLESWDAAVKDCEYVIHVASPFPSTSPQDENEIIRPAVEGTTNVFKACAKAKSVKRIVLTSSCAAIAWEQCPGYNERVRTEKDWSDTTKIDAYSKSKTLAERAAWDFIKELPAEEKIELAVINPAFVMGPVLHGSTGTSQEVVKRLLEKAMPAIPKINFPVVDVRDVAIAHVKAMTLPEAAGNRHILATDNMYFSDMAHVLKKEFEPQGYNIPTMVAPYFVLWLSSIFDKTVKMILPQIGLVYKFDNSRMKNVLGIVPHTTTDTLVDMAYTMIERGFVFKTKKYRGPPEQKQG</sequence>
<dbReference type="Pfam" id="PF01370">
    <property type="entry name" value="Epimerase"/>
    <property type="match status" value="1"/>
</dbReference>
<dbReference type="AlphaFoldDB" id="V4B2Y5"/>
<dbReference type="GeneID" id="20233762"/>
<dbReference type="CDD" id="cd05227">
    <property type="entry name" value="AR_SDR_e"/>
    <property type="match status" value="1"/>
</dbReference>
<proteinExistence type="inferred from homology"/>
<dbReference type="RefSeq" id="XP_009044844.1">
    <property type="nucleotide sequence ID" value="XM_009046596.1"/>
</dbReference>
<dbReference type="GO" id="GO:0016616">
    <property type="term" value="F:oxidoreductase activity, acting on the CH-OH group of donors, NAD or NADP as acceptor"/>
    <property type="evidence" value="ECO:0007669"/>
    <property type="project" value="TreeGrafter"/>
</dbReference>
<evidence type="ECO:0000256" key="1">
    <source>
        <dbReference type="ARBA" id="ARBA00023002"/>
    </source>
</evidence>
<dbReference type="Proteomes" id="UP000030746">
    <property type="component" value="Unassembled WGS sequence"/>
</dbReference>
<accession>V4B2Y5</accession>
<dbReference type="KEGG" id="lgi:LOTGIDRAFT_136119"/>
<dbReference type="STRING" id="225164.V4B2Y5"/>
<gene>
    <name evidence="4" type="ORF">LOTGIDRAFT_136119</name>
</gene>
<dbReference type="EMBL" id="KB199728">
    <property type="protein sequence ID" value="ESP04513.1"/>
    <property type="molecule type" value="Genomic_DNA"/>
</dbReference>
<dbReference type="SUPFAM" id="SSF51735">
    <property type="entry name" value="NAD(P)-binding Rossmann-fold domains"/>
    <property type="match status" value="1"/>
</dbReference>
<dbReference type="InterPro" id="IPR050425">
    <property type="entry name" value="NAD(P)_dehydrat-like"/>
</dbReference>
<keyword evidence="5" id="KW-1185">Reference proteome</keyword>
<keyword evidence="1" id="KW-0560">Oxidoreductase</keyword>
<comment type="similarity">
    <text evidence="2">Belongs to the NAD(P)-dependent epimerase/dehydratase family. Dihydroflavonol-4-reductase subfamily.</text>
</comment>
<feature type="domain" description="NAD-dependent epimerase/dehydratase" evidence="3">
    <location>
        <begin position="8"/>
        <end position="251"/>
    </location>
</feature>
<organism evidence="4 5">
    <name type="scientific">Lottia gigantea</name>
    <name type="common">Giant owl limpet</name>
    <dbReference type="NCBI Taxonomy" id="225164"/>
    <lineage>
        <taxon>Eukaryota</taxon>
        <taxon>Metazoa</taxon>
        <taxon>Spiralia</taxon>
        <taxon>Lophotrochozoa</taxon>
        <taxon>Mollusca</taxon>
        <taxon>Gastropoda</taxon>
        <taxon>Patellogastropoda</taxon>
        <taxon>Lottioidea</taxon>
        <taxon>Lottiidae</taxon>
        <taxon>Lottia</taxon>
    </lineage>
</organism>
<dbReference type="InterPro" id="IPR036291">
    <property type="entry name" value="NAD(P)-bd_dom_sf"/>
</dbReference>
<dbReference type="PANTHER" id="PTHR10366">
    <property type="entry name" value="NAD DEPENDENT EPIMERASE/DEHYDRATASE"/>
    <property type="match status" value="1"/>
</dbReference>
<reference evidence="4 5" key="1">
    <citation type="journal article" date="2013" name="Nature">
        <title>Insights into bilaterian evolution from three spiralian genomes.</title>
        <authorList>
            <person name="Simakov O."/>
            <person name="Marletaz F."/>
            <person name="Cho S.J."/>
            <person name="Edsinger-Gonzales E."/>
            <person name="Havlak P."/>
            <person name="Hellsten U."/>
            <person name="Kuo D.H."/>
            <person name="Larsson T."/>
            <person name="Lv J."/>
            <person name="Arendt D."/>
            <person name="Savage R."/>
            <person name="Osoegawa K."/>
            <person name="de Jong P."/>
            <person name="Grimwood J."/>
            <person name="Chapman J.A."/>
            <person name="Shapiro H."/>
            <person name="Aerts A."/>
            <person name="Otillar R.P."/>
            <person name="Terry A.Y."/>
            <person name="Boore J.L."/>
            <person name="Grigoriev I.V."/>
            <person name="Lindberg D.R."/>
            <person name="Seaver E.C."/>
            <person name="Weisblat D.A."/>
            <person name="Putnam N.H."/>
            <person name="Rokhsar D.S."/>
        </authorList>
    </citation>
    <scope>NUCLEOTIDE SEQUENCE [LARGE SCALE GENOMIC DNA]</scope>
</reference>
<dbReference type="InterPro" id="IPR001509">
    <property type="entry name" value="Epimerase_deHydtase"/>
</dbReference>
<protein>
    <recommendedName>
        <fullName evidence="3">NAD-dependent epimerase/dehydratase domain-containing protein</fullName>
    </recommendedName>
</protein>
<evidence type="ECO:0000313" key="4">
    <source>
        <dbReference type="EMBL" id="ESP04513.1"/>
    </source>
</evidence>
<evidence type="ECO:0000259" key="3">
    <source>
        <dbReference type="Pfam" id="PF01370"/>
    </source>
</evidence>
<dbReference type="HOGENOM" id="CLU_007383_9_2_1"/>
<dbReference type="OrthoDB" id="2735536at2759"/>
<evidence type="ECO:0000256" key="2">
    <source>
        <dbReference type="ARBA" id="ARBA00023445"/>
    </source>
</evidence>
<name>V4B2Y5_LOTGI</name>
<dbReference type="FunFam" id="3.40.50.720:FF:000336">
    <property type="entry name" value="Aldehyde reductase"/>
    <property type="match status" value="1"/>
</dbReference>
<dbReference type="PANTHER" id="PTHR10366:SF564">
    <property type="entry name" value="STEROL-4-ALPHA-CARBOXYLATE 3-DEHYDROGENASE, DECARBOXYLATING"/>
    <property type="match status" value="1"/>
</dbReference>
<evidence type="ECO:0000313" key="5">
    <source>
        <dbReference type="Proteomes" id="UP000030746"/>
    </source>
</evidence>